<dbReference type="PROSITE" id="PS50850">
    <property type="entry name" value="MFS"/>
    <property type="match status" value="1"/>
</dbReference>
<evidence type="ECO:0000256" key="9">
    <source>
        <dbReference type="SAM" id="Phobius"/>
    </source>
</evidence>
<sequence>MNEQLNQKSFLRTIILVSTFGGLLFGYDTGVVNGALPYMAEKDQLNLTAFTEGLVASSLLLGAAFGAVFGGRLSDYVGRRKNIIFLAVLFFFATLGCTLAPNVNVMIVSRFLLGIAVGGASVTVPTYLAEMSPAEKRGRMVTQNELMIVSGQLLAFTFNAILGNTMGDNSHVWRYMLAIAAIPAVVLFFGMLRVPESPRWLISKGKNEDALGVLKKIRMETTAQTEFAEIEAAVDRESDIKKATFRDLTVPWVRRIVFIGIGIAIVQQITGVNSIMYYGTEILKNSGFETKAALIGNIANGLISVLATFVGIWLLGKVGRRPMLLTGLIGTTSALLLIGIFSSLLQGSPALPFIVLALTVTFLAFQQGAISPVTWLMLSEIFPLRLRGLGMGVTVFCLWIANFFVGLGFPILLDQIGLSSTFYIFVGLGIVSITFVKRFLPETKGLTLEQLEQNFRSYKTEDEQNGVSAKVSG</sequence>
<gene>
    <name evidence="11" type="ORF">EQZ20_03320</name>
</gene>
<keyword evidence="7 9" id="KW-0472">Membrane</keyword>
<dbReference type="InterPro" id="IPR005828">
    <property type="entry name" value="MFS_sugar_transport-like"/>
</dbReference>
<dbReference type="Proteomes" id="UP000288675">
    <property type="component" value="Chromosome"/>
</dbReference>
<dbReference type="PRINTS" id="PR00171">
    <property type="entry name" value="SUGRTRNSPORT"/>
</dbReference>
<evidence type="ECO:0000256" key="7">
    <source>
        <dbReference type="ARBA" id="ARBA00023136"/>
    </source>
</evidence>
<proteinExistence type="inferred from homology"/>
<feature type="transmembrane region" description="Helical" evidence="9">
    <location>
        <begin position="9"/>
        <end position="27"/>
    </location>
</feature>
<dbReference type="GeneID" id="82851704"/>
<feature type="transmembrane region" description="Helical" evidence="9">
    <location>
        <begin position="298"/>
        <end position="316"/>
    </location>
</feature>
<evidence type="ECO:0000256" key="5">
    <source>
        <dbReference type="ARBA" id="ARBA00022692"/>
    </source>
</evidence>
<evidence type="ECO:0000256" key="6">
    <source>
        <dbReference type="ARBA" id="ARBA00022989"/>
    </source>
</evidence>
<feature type="transmembrane region" description="Helical" evidence="9">
    <location>
        <begin position="47"/>
        <end position="71"/>
    </location>
</feature>
<dbReference type="InterPro" id="IPR050820">
    <property type="entry name" value="MFS_Sugar_Transporter"/>
</dbReference>
<comment type="similarity">
    <text evidence="2 8">Belongs to the major facilitator superfamily. Sugar transporter (TC 2.A.1.1) family.</text>
</comment>
<dbReference type="InterPro" id="IPR036259">
    <property type="entry name" value="MFS_trans_sf"/>
</dbReference>
<name>A0AAJ3YVH0_9BACI</name>
<evidence type="ECO:0000313" key="12">
    <source>
        <dbReference type="Proteomes" id="UP000288675"/>
    </source>
</evidence>
<dbReference type="GO" id="GO:0005886">
    <property type="term" value="C:plasma membrane"/>
    <property type="evidence" value="ECO:0007669"/>
    <property type="project" value="UniProtKB-SubCell"/>
</dbReference>
<dbReference type="AlphaFoldDB" id="A0AAJ3YVH0"/>
<keyword evidence="3 8" id="KW-0813">Transport</keyword>
<dbReference type="InterPro" id="IPR003663">
    <property type="entry name" value="Sugar/inositol_transpt"/>
</dbReference>
<feature type="transmembrane region" description="Helical" evidence="9">
    <location>
        <begin position="107"/>
        <end position="128"/>
    </location>
</feature>
<keyword evidence="4" id="KW-1003">Cell membrane</keyword>
<accession>A0AAJ3YVH0</accession>
<evidence type="ECO:0000313" key="11">
    <source>
        <dbReference type="EMBL" id="QAT64045.1"/>
    </source>
</evidence>
<evidence type="ECO:0000256" key="3">
    <source>
        <dbReference type="ARBA" id="ARBA00022448"/>
    </source>
</evidence>
<feature type="transmembrane region" description="Helical" evidence="9">
    <location>
        <begin position="389"/>
        <end position="412"/>
    </location>
</feature>
<dbReference type="PANTHER" id="PTHR48023:SF4">
    <property type="entry name" value="D-XYLOSE-PROTON SYMPORTER-LIKE 2"/>
    <property type="match status" value="1"/>
</dbReference>
<feature type="transmembrane region" description="Helical" evidence="9">
    <location>
        <begin position="148"/>
        <end position="166"/>
    </location>
</feature>
<feature type="transmembrane region" description="Helical" evidence="9">
    <location>
        <begin position="172"/>
        <end position="194"/>
    </location>
</feature>
<dbReference type="InterPro" id="IPR020846">
    <property type="entry name" value="MFS_dom"/>
</dbReference>
<dbReference type="CDD" id="cd17359">
    <property type="entry name" value="MFS_XylE_like"/>
    <property type="match status" value="1"/>
</dbReference>
<evidence type="ECO:0000256" key="1">
    <source>
        <dbReference type="ARBA" id="ARBA00004651"/>
    </source>
</evidence>
<feature type="domain" description="Major facilitator superfamily (MFS) profile" evidence="10">
    <location>
        <begin position="14"/>
        <end position="444"/>
    </location>
</feature>
<feature type="transmembrane region" description="Helical" evidence="9">
    <location>
        <begin position="323"/>
        <end position="345"/>
    </location>
</feature>
<dbReference type="GO" id="GO:1904659">
    <property type="term" value="P:D-glucose transmembrane transport"/>
    <property type="evidence" value="ECO:0007669"/>
    <property type="project" value="TreeGrafter"/>
</dbReference>
<protein>
    <submittedName>
        <fullName evidence="11">Sugar porter family MFS transporter</fullName>
    </submittedName>
</protein>
<dbReference type="EMBL" id="CP035232">
    <property type="protein sequence ID" value="QAT64045.1"/>
    <property type="molecule type" value="Genomic_DNA"/>
</dbReference>
<dbReference type="SUPFAM" id="SSF103473">
    <property type="entry name" value="MFS general substrate transporter"/>
    <property type="match status" value="1"/>
</dbReference>
<dbReference type="GO" id="GO:0022857">
    <property type="term" value="F:transmembrane transporter activity"/>
    <property type="evidence" value="ECO:0007669"/>
    <property type="project" value="InterPro"/>
</dbReference>
<dbReference type="PANTHER" id="PTHR48023">
    <property type="entry name" value="D-XYLOSE-PROTON SYMPORTER-LIKE 2"/>
    <property type="match status" value="1"/>
</dbReference>
<dbReference type="FunFam" id="1.20.1250.20:FF:000073">
    <property type="entry name" value="MFS myo-inositol transporter, putative"/>
    <property type="match status" value="1"/>
</dbReference>
<dbReference type="Pfam" id="PF00083">
    <property type="entry name" value="Sugar_tr"/>
    <property type="match status" value="1"/>
</dbReference>
<evidence type="ECO:0000256" key="2">
    <source>
        <dbReference type="ARBA" id="ARBA00010992"/>
    </source>
</evidence>
<keyword evidence="6 9" id="KW-1133">Transmembrane helix</keyword>
<dbReference type="PROSITE" id="PS00217">
    <property type="entry name" value="SUGAR_TRANSPORT_2"/>
    <property type="match status" value="1"/>
</dbReference>
<evidence type="ECO:0000259" key="10">
    <source>
        <dbReference type="PROSITE" id="PS50850"/>
    </source>
</evidence>
<feature type="transmembrane region" description="Helical" evidence="9">
    <location>
        <begin position="351"/>
        <end position="377"/>
    </location>
</feature>
<evidence type="ECO:0000256" key="8">
    <source>
        <dbReference type="RuleBase" id="RU003346"/>
    </source>
</evidence>
<feature type="transmembrane region" description="Helical" evidence="9">
    <location>
        <begin position="83"/>
        <end position="101"/>
    </location>
</feature>
<dbReference type="PROSITE" id="PS00216">
    <property type="entry name" value="SUGAR_TRANSPORT_1"/>
    <property type="match status" value="1"/>
</dbReference>
<dbReference type="InterPro" id="IPR005829">
    <property type="entry name" value="Sugar_transporter_CS"/>
</dbReference>
<comment type="subcellular location">
    <subcellularLocation>
        <location evidence="1">Cell membrane</location>
        <topology evidence="1">Multi-pass membrane protein</topology>
    </subcellularLocation>
</comment>
<keyword evidence="5 9" id="KW-0812">Transmembrane</keyword>
<feature type="transmembrane region" description="Helical" evidence="9">
    <location>
        <begin position="418"/>
        <end position="436"/>
    </location>
</feature>
<dbReference type="KEGG" id="bgy:BGLY_0634"/>
<dbReference type="InterPro" id="IPR047984">
    <property type="entry name" value="XylE-like"/>
</dbReference>
<dbReference type="RefSeq" id="WP_046131665.1">
    <property type="nucleotide sequence ID" value="NZ_CP035232.1"/>
</dbReference>
<feature type="transmembrane region" description="Helical" evidence="9">
    <location>
        <begin position="256"/>
        <end position="278"/>
    </location>
</feature>
<reference evidence="11 12" key="1">
    <citation type="submission" date="2019-01" db="EMBL/GenBank/DDBJ databases">
        <title>Genome sequence of Bacillus glycinifermentans SRCM103574.</title>
        <authorList>
            <person name="Kong H.-J."/>
            <person name="Jeong S.-Y."/>
            <person name="Jeong D.-Y."/>
        </authorList>
    </citation>
    <scope>NUCLEOTIDE SEQUENCE [LARGE SCALE GENOMIC DNA]</scope>
    <source>
        <strain evidence="11 12">SRCM103574</strain>
    </source>
</reference>
<dbReference type="Gene3D" id="1.20.1250.20">
    <property type="entry name" value="MFS general substrate transporter like domains"/>
    <property type="match status" value="1"/>
</dbReference>
<evidence type="ECO:0000256" key="4">
    <source>
        <dbReference type="ARBA" id="ARBA00022475"/>
    </source>
</evidence>
<organism evidence="11 12">
    <name type="scientific">Bacillus glycinifermentans</name>
    <dbReference type="NCBI Taxonomy" id="1664069"/>
    <lineage>
        <taxon>Bacteria</taxon>
        <taxon>Bacillati</taxon>
        <taxon>Bacillota</taxon>
        <taxon>Bacilli</taxon>
        <taxon>Bacillales</taxon>
        <taxon>Bacillaceae</taxon>
        <taxon>Bacillus</taxon>
    </lineage>
</organism>
<dbReference type="NCBIfam" id="TIGR00879">
    <property type="entry name" value="SP"/>
    <property type="match status" value="1"/>
</dbReference>